<protein>
    <recommendedName>
        <fullName evidence="3">WD40-like Beta Propeller Repeat</fullName>
    </recommendedName>
</protein>
<evidence type="ECO:0000313" key="2">
    <source>
        <dbReference type="Proteomes" id="UP000290283"/>
    </source>
</evidence>
<evidence type="ECO:0000313" key="1">
    <source>
        <dbReference type="EMBL" id="RXR19021.1"/>
    </source>
</evidence>
<dbReference type="InterPro" id="IPR011659">
    <property type="entry name" value="WD40"/>
</dbReference>
<organism evidence="1 2">
    <name type="scientific">Flavobacterium amnicola</name>
    <dbReference type="NCBI Taxonomy" id="2506422"/>
    <lineage>
        <taxon>Bacteria</taxon>
        <taxon>Pseudomonadati</taxon>
        <taxon>Bacteroidota</taxon>
        <taxon>Flavobacteriia</taxon>
        <taxon>Flavobacteriales</taxon>
        <taxon>Flavobacteriaceae</taxon>
        <taxon>Flavobacterium</taxon>
    </lineage>
</organism>
<proteinExistence type="predicted"/>
<comment type="caution">
    <text evidence="1">The sequence shown here is derived from an EMBL/GenBank/DDBJ whole genome shotgun (WGS) entry which is preliminary data.</text>
</comment>
<dbReference type="OrthoDB" id="8432779at2"/>
<sequence length="284" mass="32710">MKQFIIACSFFITTFAFGQLRQFEPLLIRDNDAFGVTVSPDGNMLLYTKAYGGRDSLRIFQSRKINNVWQKPELAFFADPKYKQIDPAFSPDGKTILYNSLENKENSFDVFVIHKTKTGWTNPEKLTDAINTSSSDFYATISANKNIYFTRRTKSNDIYVSYFVDNKYQRAQLLDGPINSDMNESNPYISPKEDFIIFFSDKTGGLGDTDLYISFNKNNKWSHPINLGNKINSEVSEFCPNIDVKNQQFLFSRTKVIDGKRVENMFSIPLKDLNLKAMKKLAKW</sequence>
<dbReference type="EMBL" id="SBKO01000002">
    <property type="protein sequence ID" value="RXR19021.1"/>
    <property type="molecule type" value="Genomic_DNA"/>
</dbReference>
<accession>A0A4Q1K3Q1</accession>
<evidence type="ECO:0008006" key="3">
    <source>
        <dbReference type="Google" id="ProtNLM"/>
    </source>
</evidence>
<dbReference type="Pfam" id="PF07676">
    <property type="entry name" value="PD40"/>
    <property type="match status" value="2"/>
</dbReference>
<dbReference type="Gene3D" id="2.120.10.30">
    <property type="entry name" value="TolB, C-terminal domain"/>
    <property type="match status" value="1"/>
</dbReference>
<keyword evidence="2" id="KW-1185">Reference proteome</keyword>
<reference evidence="2" key="1">
    <citation type="submission" date="2019-01" db="EMBL/GenBank/DDBJ databases">
        <title>Cytophagaceae bacterium strain CAR-16.</title>
        <authorList>
            <person name="Chen W.-M."/>
        </authorList>
    </citation>
    <scope>NUCLEOTIDE SEQUENCE [LARGE SCALE GENOMIC DNA]</scope>
    <source>
        <strain evidence="2">LLJ-11</strain>
    </source>
</reference>
<dbReference type="SUPFAM" id="SSF82171">
    <property type="entry name" value="DPP6 N-terminal domain-like"/>
    <property type="match status" value="1"/>
</dbReference>
<gene>
    <name evidence="1" type="ORF">EQG63_06135</name>
</gene>
<dbReference type="AlphaFoldDB" id="A0A4Q1K3Q1"/>
<dbReference type="InterPro" id="IPR011042">
    <property type="entry name" value="6-blade_b-propeller_TolB-like"/>
</dbReference>
<name>A0A4Q1K3Q1_9FLAO</name>
<dbReference type="RefSeq" id="WP_129435479.1">
    <property type="nucleotide sequence ID" value="NZ_SBKO01000002.1"/>
</dbReference>
<dbReference type="Proteomes" id="UP000290283">
    <property type="component" value="Unassembled WGS sequence"/>
</dbReference>